<dbReference type="HOGENOM" id="CLU_3425035_0_0_6"/>
<protein>
    <submittedName>
        <fullName evidence="1">Uncharacterized protein</fullName>
    </submittedName>
</protein>
<evidence type="ECO:0000313" key="2">
    <source>
        <dbReference type="EMBL" id="CDG19117.1"/>
    </source>
</evidence>
<reference evidence="1 3" key="1">
    <citation type="submission" date="2013-07" db="EMBL/GenBank/DDBJ databases">
        <authorList>
            <person name="Genoscope - CEA"/>
        </authorList>
    </citation>
    <scope>NUCLEOTIDE SEQUENCE [LARGE SCALE GENOMIC DNA]</scope>
    <source>
        <strain evidence="1">FRM16</strain>
        <strain evidence="3">FRM16 / DSM 17909</strain>
    </source>
</reference>
<name>A0A068QU66_9GAMM</name>
<dbReference type="KEGG" id="xdo:XDD1_2839"/>
<accession>A0A068QU66</accession>
<dbReference type="KEGG" id="xdo:XDD1_3427"/>
<sequence>MDEQGRTRQVIAGGAGILVGRV</sequence>
<evidence type="ECO:0000313" key="1">
    <source>
        <dbReference type="EMBL" id="CDG18538.1"/>
    </source>
</evidence>
<evidence type="ECO:0000313" key="3">
    <source>
        <dbReference type="Proteomes" id="UP000032721"/>
    </source>
</evidence>
<organism evidence="1 3">
    <name type="scientific">Xenorhabdus doucetiae</name>
    <dbReference type="NCBI Taxonomy" id="351671"/>
    <lineage>
        <taxon>Bacteria</taxon>
        <taxon>Pseudomonadati</taxon>
        <taxon>Pseudomonadota</taxon>
        <taxon>Gammaproteobacteria</taxon>
        <taxon>Enterobacterales</taxon>
        <taxon>Morganellaceae</taxon>
        <taxon>Xenorhabdus</taxon>
    </lineage>
</organism>
<gene>
    <name evidence="1" type="ORF">XDD1_2839</name>
    <name evidence="2" type="ORF">XDD1_3427</name>
</gene>
<dbReference type="EMBL" id="FO704550">
    <property type="protein sequence ID" value="CDG19117.1"/>
    <property type="molecule type" value="Genomic_DNA"/>
</dbReference>
<dbReference type="EMBL" id="FO704550">
    <property type="protein sequence ID" value="CDG18538.1"/>
    <property type="molecule type" value="Genomic_DNA"/>
</dbReference>
<dbReference type="Proteomes" id="UP000032721">
    <property type="component" value="Chromosome"/>
</dbReference>
<dbReference type="AlphaFoldDB" id="A0A068QU66"/>
<proteinExistence type="predicted"/>